<name>A0ABT3YEN3_9HYPH</name>
<evidence type="ECO:0000313" key="2">
    <source>
        <dbReference type="Proteomes" id="UP001081283"/>
    </source>
</evidence>
<proteinExistence type="predicted"/>
<sequence>MPKLPMQVPNIVKRVLDSSPSDLRLFAHRLHDHATEERMSPADVKSSLAQLGYDNIDDFCRDLDMPGHVAEHWQRFGVSAEMRQVFRLMIKQRDRFAAAVAEFETITHVGLQDFLKSRGVL</sequence>
<accession>A0ABT3YEN3</accession>
<comment type="caution">
    <text evidence="1">The sequence shown here is derived from an EMBL/GenBank/DDBJ whole genome shotgun (WGS) entry which is preliminary data.</text>
</comment>
<dbReference type="Proteomes" id="UP001081283">
    <property type="component" value="Unassembled WGS sequence"/>
</dbReference>
<dbReference type="RefSeq" id="WP_267612206.1">
    <property type="nucleotide sequence ID" value="NZ_JAOVZQ010000001.1"/>
</dbReference>
<dbReference type="EMBL" id="JAOVZQ010000001">
    <property type="protein sequence ID" value="MCY0094259.1"/>
    <property type="molecule type" value="Genomic_DNA"/>
</dbReference>
<keyword evidence="2" id="KW-1185">Reference proteome</keyword>
<gene>
    <name evidence="1" type="ORF">OEG82_09515</name>
</gene>
<protein>
    <submittedName>
        <fullName evidence="1">Uncharacterized protein</fullName>
    </submittedName>
</protein>
<reference evidence="1" key="1">
    <citation type="submission" date="2022-10" db="EMBL/GenBank/DDBJ databases">
        <title>Hoeflea sp. J2-29, isolated from marine algae.</title>
        <authorList>
            <person name="Kristyanto S."/>
            <person name="Kim J.M."/>
            <person name="Jeon C.O."/>
        </authorList>
    </citation>
    <scope>NUCLEOTIDE SEQUENCE</scope>
    <source>
        <strain evidence="1">J2-29</strain>
    </source>
</reference>
<evidence type="ECO:0000313" key="1">
    <source>
        <dbReference type="EMBL" id="MCY0094259.1"/>
    </source>
</evidence>
<organism evidence="1 2">
    <name type="scientific">Hoeflea ulvae</name>
    <dbReference type="NCBI Taxonomy" id="2983764"/>
    <lineage>
        <taxon>Bacteria</taxon>
        <taxon>Pseudomonadati</taxon>
        <taxon>Pseudomonadota</taxon>
        <taxon>Alphaproteobacteria</taxon>
        <taxon>Hyphomicrobiales</taxon>
        <taxon>Rhizobiaceae</taxon>
        <taxon>Hoeflea</taxon>
    </lineage>
</organism>